<protein>
    <submittedName>
        <fullName evidence="1">Uncharacterized protein</fullName>
    </submittedName>
</protein>
<gene>
    <name evidence="1" type="ORF">LIER_28507</name>
</gene>
<evidence type="ECO:0000313" key="1">
    <source>
        <dbReference type="EMBL" id="GAA0175315.1"/>
    </source>
</evidence>
<proteinExistence type="predicted"/>
<organism evidence="1 2">
    <name type="scientific">Lithospermum erythrorhizon</name>
    <name type="common">Purple gromwell</name>
    <name type="synonym">Lithospermum officinale var. erythrorhizon</name>
    <dbReference type="NCBI Taxonomy" id="34254"/>
    <lineage>
        <taxon>Eukaryota</taxon>
        <taxon>Viridiplantae</taxon>
        <taxon>Streptophyta</taxon>
        <taxon>Embryophyta</taxon>
        <taxon>Tracheophyta</taxon>
        <taxon>Spermatophyta</taxon>
        <taxon>Magnoliopsida</taxon>
        <taxon>eudicotyledons</taxon>
        <taxon>Gunneridae</taxon>
        <taxon>Pentapetalae</taxon>
        <taxon>asterids</taxon>
        <taxon>lamiids</taxon>
        <taxon>Boraginales</taxon>
        <taxon>Boraginaceae</taxon>
        <taxon>Boraginoideae</taxon>
        <taxon>Lithospermeae</taxon>
        <taxon>Lithospermum</taxon>
    </lineage>
</organism>
<comment type="caution">
    <text evidence="1">The sequence shown here is derived from an EMBL/GenBank/DDBJ whole genome shotgun (WGS) entry which is preliminary data.</text>
</comment>
<dbReference type="EMBL" id="BAABME010009524">
    <property type="protein sequence ID" value="GAA0175315.1"/>
    <property type="molecule type" value="Genomic_DNA"/>
</dbReference>
<accession>A0AAV3RGC4</accession>
<evidence type="ECO:0000313" key="2">
    <source>
        <dbReference type="Proteomes" id="UP001454036"/>
    </source>
</evidence>
<sequence length="150" mass="16673">MTGALVDQPSQPWIGTRMGEEHREALIALIKKYGEVFAWGPKDMPGIKAQVLADFTMENNTRSVSEALSQEKALEEALKWILYVNGESNDREVGAGILSQGVNGEQFEYALRFSFKETNNEAEGIVDSRGYQPLEGSRGFEIGHRTCAME</sequence>
<dbReference type="Proteomes" id="UP001454036">
    <property type="component" value="Unassembled WGS sequence"/>
</dbReference>
<keyword evidence="2" id="KW-1185">Reference proteome</keyword>
<reference evidence="1 2" key="1">
    <citation type="submission" date="2024-01" db="EMBL/GenBank/DDBJ databases">
        <title>The complete chloroplast genome sequence of Lithospermum erythrorhizon: insights into the phylogenetic relationship among Boraginaceae species and the maternal lineages of purple gromwells.</title>
        <authorList>
            <person name="Okada T."/>
            <person name="Watanabe K."/>
        </authorList>
    </citation>
    <scope>NUCLEOTIDE SEQUENCE [LARGE SCALE GENOMIC DNA]</scope>
</reference>
<dbReference type="AlphaFoldDB" id="A0AAV3RGC4"/>
<name>A0AAV3RGC4_LITER</name>